<dbReference type="Proteomes" id="UP000521872">
    <property type="component" value="Unassembled WGS sequence"/>
</dbReference>
<gene>
    <name evidence="2" type="ORF">D9613_003440</name>
</gene>
<proteinExistence type="predicted"/>
<accession>A0A8H4QPF4</accession>
<protein>
    <submittedName>
        <fullName evidence="2">Uncharacterized protein</fullName>
    </submittedName>
</protein>
<feature type="region of interest" description="Disordered" evidence="1">
    <location>
        <begin position="83"/>
        <end position="202"/>
    </location>
</feature>
<reference evidence="2 3" key="1">
    <citation type="submission" date="2019-12" db="EMBL/GenBank/DDBJ databases">
        <authorList>
            <person name="Floudas D."/>
            <person name="Bentzer J."/>
            <person name="Ahren D."/>
            <person name="Johansson T."/>
            <person name="Persson P."/>
            <person name="Tunlid A."/>
        </authorList>
    </citation>
    <scope>NUCLEOTIDE SEQUENCE [LARGE SCALE GENOMIC DNA]</scope>
    <source>
        <strain evidence="2 3">CBS 102.39</strain>
    </source>
</reference>
<feature type="compositionally biased region" description="Polar residues" evidence="1">
    <location>
        <begin position="88"/>
        <end position="97"/>
    </location>
</feature>
<feature type="compositionally biased region" description="Polar residues" evidence="1">
    <location>
        <begin position="183"/>
        <end position="193"/>
    </location>
</feature>
<organism evidence="2 3">
    <name type="scientific">Agrocybe pediades</name>
    <dbReference type="NCBI Taxonomy" id="84607"/>
    <lineage>
        <taxon>Eukaryota</taxon>
        <taxon>Fungi</taxon>
        <taxon>Dikarya</taxon>
        <taxon>Basidiomycota</taxon>
        <taxon>Agaricomycotina</taxon>
        <taxon>Agaricomycetes</taxon>
        <taxon>Agaricomycetidae</taxon>
        <taxon>Agaricales</taxon>
        <taxon>Agaricineae</taxon>
        <taxon>Strophariaceae</taxon>
        <taxon>Agrocybe</taxon>
    </lineage>
</organism>
<dbReference type="AlphaFoldDB" id="A0A8H4QPF4"/>
<keyword evidence="3" id="KW-1185">Reference proteome</keyword>
<sequence length="394" mass="42556">MRYQSRSPLTSRSLNLPLGLAAVQQRANATCSLSLTSVSVGSSRVDGGISTMDMDLGGTPTVLVPVPQPDKIAKASVAFPKRPHSLLRGTTPSTQDTGCARGGGEGDAASAQDVQEDDTCLPPQDSGAPPRKRTRTMAILNGRKARSPRPTSSHAAAQRVPTPPLVTSLASSTSPEEADMSPSIDSSTDSTMTFAPPSPPSPPTRRLFWFRRRFNVADMRVILFLYRTLVYGLEVRYADSRGTDDLTPDSEAISIKARSCFDVQDACLAQNLKGYLLRRLTDPKLLVVDVEAISREGRADLFNPDSMDVDVFSTSSLNTNSNSSVTSPSSHDIDSSLILHPHLHASTQHSVLSYQQLVAHMHLRRHLPGKNLTRSSPKLKKPSPLANSDSLDFC</sequence>
<comment type="caution">
    <text evidence="2">The sequence shown here is derived from an EMBL/GenBank/DDBJ whole genome shotgun (WGS) entry which is preliminary data.</text>
</comment>
<evidence type="ECO:0000256" key="1">
    <source>
        <dbReference type="SAM" id="MobiDB-lite"/>
    </source>
</evidence>
<evidence type="ECO:0000313" key="2">
    <source>
        <dbReference type="EMBL" id="KAF4614589.1"/>
    </source>
</evidence>
<dbReference type="EMBL" id="JAACJL010000044">
    <property type="protein sequence ID" value="KAF4614589.1"/>
    <property type="molecule type" value="Genomic_DNA"/>
</dbReference>
<feature type="region of interest" description="Disordered" evidence="1">
    <location>
        <begin position="366"/>
        <end position="394"/>
    </location>
</feature>
<feature type="compositionally biased region" description="Polar residues" evidence="1">
    <location>
        <begin position="385"/>
        <end position="394"/>
    </location>
</feature>
<evidence type="ECO:0000313" key="3">
    <source>
        <dbReference type="Proteomes" id="UP000521872"/>
    </source>
</evidence>
<name>A0A8H4QPF4_9AGAR</name>